<dbReference type="AlphaFoldDB" id="A0AAD7BDZ4"/>
<dbReference type="Gene3D" id="3.80.10.10">
    <property type="entry name" value="Ribonuclease Inhibitor"/>
    <property type="match status" value="1"/>
</dbReference>
<evidence type="ECO:0000313" key="1">
    <source>
        <dbReference type="EMBL" id="KAJ7617771.1"/>
    </source>
</evidence>
<reference evidence="1" key="1">
    <citation type="submission" date="2023-03" db="EMBL/GenBank/DDBJ databases">
        <title>Massive genome expansion in bonnet fungi (Mycena s.s.) driven by repeated elements and novel gene families across ecological guilds.</title>
        <authorList>
            <consortium name="Lawrence Berkeley National Laboratory"/>
            <person name="Harder C.B."/>
            <person name="Miyauchi S."/>
            <person name="Viragh M."/>
            <person name="Kuo A."/>
            <person name="Thoen E."/>
            <person name="Andreopoulos B."/>
            <person name="Lu D."/>
            <person name="Skrede I."/>
            <person name="Drula E."/>
            <person name="Henrissat B."/>
            <person name="Morin E."/>
            <person name="Kohler A."/>
            <person name="Barry K."/>
            <person name="LaButti K."/>
            <person name="Morin E."/>
            <person name="Salamov A."/>
            <person name="Lipzen A."/>
            <person name="Mereny Z."/>
            <person name="Hegedus B."/>
            <person name="Baldrian P."/>
            <person name="Stursova M."/>
            <person name="Weitz H."/>
            <person name="Taylor A."/>
            <person name="Grigoriev I.V."/>
            <person name="Nagy L.G."/>
            <person name="Martin F."/>
            <person name="Kauserud H."/>
        </authorList>
    </citation>
    <scope>NUCLEOTIDE SEQUENCE</scope>
    <source>
        <strain evidence="1">9284</strain>
    </source>
</reference>
<accession>A0AAD7BDZ4</accession>
<evidence type="ECO:0008006" key="3">
    <source>
        <dbReference type="Google" id="ProtNLM"/>
    </source>
</evidence>
<proteinExistence type="predicted"/>
<dbReference type="EMBL" id="JARKIF010000020">
    <property type="protein sequence ID" value="KAJ7617771.1"/>
    <property type="molecule type" value="Genomic_DNA"/>
</dbReference>
<dbReference type="Proteomes" id="UP001221142">
    <property type="component" value="Unassembled WGS sequence"/>
</dbReference>
<sequence>MSAPAFPTELDEQIIDNLHLDKPALAVCALVCQSWMYSSRYHLFGSLVLRRDAWGRLIQLLESPRVTFVPYIRDLVVSGSDSEDNTYLNQHIPQLPNFPSLARLRIAHVAWADLSPSTTESFLRAFSATTNLALHFVTFNTTREPVELVSGLPRLDQISIVATFLDDSSPDFDAHPPVAHALTDVSFRTGLGSGESYGTFVSWLNSSSSRIHTLRLGALRAATLPTVSQLLHSLGPNLETLDLAFIYQVTAAEIDTHLDLSSNTHLRRLGIHVSLRRFHLVRGPMNAPWAVLAAVRSPLATLTIELTVDAVVVLDDMDWNCLNTTLLGGEQFRGLRRLEFVVVVHLIEGDEEGAVEAGIRARVPELDARGIVEVVQKNPIWGEGF</sequence>
<evidence type="ECO:0000313" key="2">
    <source>
        <dbReference type="Proteomes" id="UP001221142"/>
    </source>
</evidence>
<keyword evidence="2" id="KW-1185">Reference proteome</keyword>
<protein>
    <recommendedName>
        <fullName evidence="3">F-box domain-containing protein</fullName>
    </recommendedName>
</protein>
<name>A0AAD7BDZ4_9AGAR</name>
<gene>
    <name evidence="1" type="ORF">FB45DRAFT_932649</name>
</gene>
<dbReference type="SUPFAM" id="SSF52047">
    <property type="entry name" value="RNI-like"/>
    <property type="match status" value="1"/>
</dbReference>
<comment type="caution">
    <text evidence="1">The sequence shown here is derived from an EMBL/GenBank/DDBJ whole genome shotgun (WGS) entry which is preliminary data.</text>
</comment>
<organism evidence="1 2">
    <name type="scientific">Roridomyces roridus</name>
    <dbReference type="NCBI Taxonomy" id="1738132"/>
    <lineage>
        <taxon>Eukaryota</taxon>
        <taxon>Fungi</taxon>
        <taxon>Dikarya</taxon>
        <taxon>Basidiomycota</taxon>
        <taxon>Agaricomycotina</taxon>
        <taxon>Agaricomycetes</taxon>
        <taxon>Agaricomycetidae</taxon>
        <taxon>Agaricales</taxon>
        <taxon>Marasmiineae</taxon>
        <taxon>Mycenaceae</taxon>
        <taxon>Roridomyces</taxon>
    </lineage>
</organism>
<dbReference type="InterPro" id="IPR032675">
    <property type="entry name" value="LRR_dom_sf"/>
</dbReference>